<proteinExistence type="predicted"/>
<keyword evidence="1" id="KW-0472">Membrane</keyword>
<dbReference type="Pfam" id="PF19545">
    <property type="entry name" value="DUF6069"/>
    <property type="match status" value="1"/>
</dbReference>
<keyword evidence="3" id="KW-1185">Reference proteome</keyword>
<feature type="transmembrane region" description="Helical" evidence="1">
    <location>
        <begin position="129"/>
        <end position="150"/>
    </location>
</feature>
<dbReference type="InterPro" id="IPR045713">
    <property type="entry name" value="DUF6069"/>
</dbReference>
<dbReference type="AlphaFoldDB" id="A0A9X4RFL5"/>
<feature type="transmembrane region" description="Helical" evidence="1">
    <location>
        <begin position="99"/>
        <end position="117"/>
    </location>
</feature>
<evidence type="ECO:0000256" key="1">
    <source>
        <dbReference type="SAM" id="Phobius"/>
    </source>
</evidence>
<dbReference type="Proteomes" id="UP001152755">
    <property type="component" value="Unassembled WGS sequence"/>
</dbReference>
<keyword evidence="1" id="KW-1133">Transmembrane helix</keyword>
<feature type="transmembrane region" description="Helical" evidence="1">
    <location>
        <begin position="27"/>
        <end position="49"/>
    </location>
</feature>
<accession>A0A9X4RFL5</accession>
<dbReference type="EMBL" id="JANRHA010000013">
    <property type="protein sequence ID" value="MDG3016402.1"/>
    <property type="molecule type" value="Genomic_DNA"/>
</dbReference>
<reference evidence="2" key="1">
    <citation type="submission" date="2022-08" db="EMBL/GenBank/DDBJ databases">
        <title>Genome analysis of Corynebacteriales strain.</title>
        <authorList>
            <person name="Lee S.D."/>
        </authorList>
    </citation>
    <scope>NUCLEOTIDE SEQUENCE</scope>
    <source>
        <strain evidence="2">D3-21</strain>
    </source>
</reference>
<dbReference type="RefSeq" id="WP_277830542.1">
    <property type="nucleotide sequence ID" value="NZ_JAAIVF010000001.1"/>
</dbReference>
<evidence type="ECO:0000313" key="2">
    <source>
        <dbReference type="EMBL" id="MDG3016402.1"/>
    </source>
</evidence>
<sequence length="161" mass="16462">MDPYPGPQPSSHLPPAPKPPVVDAKTLWAGGCAAAVVAALIVVLGLLVVRGLLDTPVISPLGTNYSQAATLAGYAAAAALVATALLHLLLVSTPTAMSFFNWICTLATIIAAVLPFAQYGSTASKVASAIVYLIVGFAITSLLDGVATSARRKAATRQPRR</sequence>
<evidence type="ECO:0000313" key="3">
    <source>
        <dbReference type="Proteomes" id="UP001152755"/>
    </source>
</evidence>
<feature type="transmembrane region" description="Helical" evidence="1">
    <location>
        <begin position="69"/>
        <end position="92"/>
    </location>
</feature>
<organism evidence="2 3">
    <name type="scientific">Speluncibacter jeojiensis</name>
    <dbReference type="NCBI Taxonomy" id="2710754"/>
    <lineage>
        <taxon>Bacteria</taxon>
        <taxon>Bacillati</taxon>
        <taxon>Actinomycetota</taxon>
        <taxon>Actinomycetes</taxon>
        <taxon>Mycobacteriales</taxon>
        <taxon>Speluncibacteraceae</taxon>
        <taxon>Speluncibacter</taxon>
    </lineage>
</organism>
<keyword evidence="1" id="KW-0812">Transmembrane</keyword>
<gene>
    <name evidence="2" type="ORF">NVS88_17745</name>
</gene>
<name>A0A9X4RFL5_9ACTN</name>
<comment type="caution">
    <text evidence="2">The sequence shown here is derived from an EMBL/GenBank/DDBJ whole genome shotgun (WGS) entry which is preliminary data.</text>
</comment>
<protein>
    <submittedName>
        <fullName evidence="2">DUF6069 family protein</fullName>
    </submittedName>
</protein>